<evidence type="ECO:0000256" key="9">
    <source>
        <dbReference type="ARBA" id="ARBA00023012"/>
    </source>
</evidence>
<evidence type="ECO:0000313" key="14">
    <source>
        <dbReference type="Proteomes" id="UP000030341"/>
    </source>
</evidence>
<evidence type="ECO:0000256" key="5">
    <source>
        <dbReference type="ARBA" id="ARBA00022679"/>
    </source>
</evidence>
<dbReference type="GO" id="GO:0016020">
    <property type="term" value="C:membrane"/>
    <property type="evidence" value="ECO:0007669"/>
    <property type="project" value="UniProtKB-SubCell"/>
</dbReference>
<keyword evidence="10" id="KW-0472">Membrane</keyword>
<dbReference type="KEGG" id="pseo:OM33_19785"/>
<evidence type="ECO:0000256" key="7">
    <source>
        <dbReference type="ARBA" id="ARBA00022777"/>
    </source>
</evidence>
<feature type="transmembrane region" description="Helical" evidence="10">
    <location>
        <begin position="39"/>
        <end position="58"/>
    </location>
</feature>
<keyword evidence="10" id="KW-1133">Transmembrane helix</keyword>
<dbReference type="HOGENOM" id="CLU_000445_114_4_6"/>
<dbReference type="Gene3D" id="6.10.340.10">
    <property type="match status" value="1"/>
</dbReference>
<evidence type="ECO:0000256" key="1">
    <source>
        <dbReference type="ARBA" id="ARBA00000085"/>
    </source>
</evidence>
<feature type="transmembrane region" description="Helical" evidence="10">
    <location>
        <begin position="12"/>
        <end position="33"/>
    </location>
</feature>
<dbReference type="GO" id="GO:0005524">
    <property type="term" value="F:ATP binding"/>
    <property type="evidence" value="ECO:0007669"/>
    <property type="project" value="UniProtKB-KW"/>
</dbReference>
<keyword evidence="9" id="KW-0902">Two-component regulatory system</keyword>
<keyword evidence="4" id="KW-0597">Phosphoprotein</keyword>
<dbReference type="PROSITE" id="PS50885">
    <property type="entry name" value="HAMP"/>
    <property type="match status" value="1"/>
</dbReference>
<dbReference type="InterPro" id="IPR050351">
    <property type="entry name" value="BphY/WalK/GraS-like"/>
</dbReference>
<dbReference type="PROSITE" id="PS50109">
    <property type="entry name" value="HIS_KIN"/>
    <property type="match status" value="1"/>
</dbReference>
<evidence type="ECO:0000256" key="2">
    <source>
        <dbReference type="ARBA" id="ARBA00004370"/>
    </source>
</evidence>
<dbReference type="SUPFAM" id="SSF47384">
    <property type="entry name" value="Homodimeric domain of signal transducing histidine kinase"/>
    <property type="match status" value="1"/>
</dbReference>
<dbReference type="GO" id="GO:0030295">
    <property type="term" value="F:protein kinase activator activity"/>
    <property type="evidence" value="ECO:0007669"/>
    <property type="project" value="TreeGrafter"/>
</dbReference>
<dbReference type="PANTHER" id="PTHR42878:SF7">
    <property type="entry name" value="SENSOR HISTIDINE KINASE GLRK"/>
    <property type="match status" value="1"/>
</dbReference>
<dbReference type="PANTHER" id="PTHR42878">
    <property type="entry name" value="TWO-COMPONENT HISTIDINE KINASE"/>
    <property type="match status" value="1"/>
</dbReference>
<dbReference type="SUPFAM" id="SSF55874">
    <property type="entry name" value="ATPase domain of HSP90 chaperone/DNA topoisomerase II/histidine kinase"/>
    <property type="match status" value="1"/>
</dbReference>
<accession>A0A0A7EL73</accession>
<evidence type="ECO:0000256" key="3">
    <source>
        <dbReference type="ARBA" id="ARBA00012438"/>
    </source>
</evidence>
<comment type="catalytic activity">
    <reaction evidence="1">
        <text>ATP + protein L-histidine = ADP + protein N-phospho-L-histidine.</text>
        <dbReference type="EC" id="2.7.13.3"/>
    </reaction>
</comment>
<dbReference type="InterPro" id="IPR036097">
    <property type="entry name" value="HisK_dim/P_sf"/>
</dbReference>
<protein>
    <recommendedName>
        <fullName evidence="3">histidine kinase</fullName>
        <ecNumber evidence="3">2.7.13.3</ecNumber>
    </recommendedName>
</protein>
<dbReference type="InterPro" id="IPR003594">
    <property type="entry name" value="HATPase_dom"/>
</dbReference>
<dbReference type="GO" id="GO:0000156">
    <property type="term" value="F:phosphorelay response regulator activity"/>
    <property type="evidence" value="ECO:0007669"/>
    <property type="project" value="TreeGrafter"/>
</dbReference>
<dbReference type="InterPro" id="IPR036890">
    <property type="entry name" value="HATPase_C_sf"/>
</dbReference>
<dbReference type="InterPro" id="IPR004358">
    <property type="entry name" value="Sig_transdc_His_kin-like_C"/>
</dbReference>
<dbReference type="Pfam" id="PF02518">
    <property type="entry name" value="HATPase_c"/>
    <property type="match status" value="1"/>
</dbReference>
<gene>
    <name evidence="13" type="ORF">OM33_19785</name>
</gene>
<evidence type="ECO:0000313" key="13">
    <source>
        <dbReference type="EMBL" id="AIY67288.1"/>
    </source>
</evidence>
<evidence type="ECO:0000256" key="10">
    <source>
        <dbReference type="SAM" id="Phobius"/>
    </source>
</evidence>
<reference evidence="13 14" key="1">
    <citation type="submission" date="2014-11" db="EMBL/GenBank/DDBJ databases">
        <title>Complete Genome Sequence of Pseudoalteromonas sp. Strain OCN003 Isolated from Kaneohe Bay, Oahu, Hawaii.</title>
        <authorList>
            <person name="Beurmann S."/>
            <person name="Videau P."/>
            <person name="Ushijima B."/>
            <person name="Smith A.M."/>
            <person name="Aeby G.S."/>
            <person name="Callahan S.M."/>
            <person name="Belcaid M."/>
        </authorList>
    </citation>
    <scope>NUCLEOTIDE SEQUENCE [LARGE SCALE GENOMIC DNA]</scope>
    <source>
        <strain evidence="13 14">OCN003</strain>
    </source>
</reference>
<organism evidence="13 14">
    <name type="scientific">Pseudoalteromonas piratica</name>
    <dbReference type="NCBI Taxonomy" id="1348114"/>
    <lineage>
        <taxon>Bacteria</taxon>
        <taxon>Pseudomonadati</taxon>
        <taxon>Pseudomonadota</taxon>
        <taxon>Gammaproteobacteria</taxon>
        <taxon>Alteromonadales</taxon>
        <taxon>Pseudoalteromonadaceae</taxon>
        <taxon>Pseudoalteromonas</taxon>
    </lineage>
</organism>
<proteinExistence type="predicted"/>
<dbReference type="SMART" id="SM00387">
    <property type="entry name" value="HATPase_c"/>
    <property type="match status" value="1"/>
</dbReference>
<dbReference type="GO" id="GO:0000155">
    <property type="term" value="F:phosphorelay sensor kinase activity"/>
    <property type="evidence" value="ECO:0007669"/>
    <property type="project" value="InterPro"/>
</dbReference>
<name>A0A0A7EL73_9GAMM</name>
<dbReference type="eggNOG" id="COG5000">
    <property type="taxonomic scope" value="Bacteria"/>
</dbReference>
<keyword evidence="6" id="KW-0547">Nucleotide-binding</keyword>
<comment type="subcellular location">
    <subcellularLocation>
        <location evidence="2">Membrane</location>
    </subcellularLocation>
</comment>
<keyword evidence="8" id="KW-0067">ATP-binding</keyword>
<evidence type="ECO:0000256" key="8">
    <source>
        <dbReference type="ARBA" id="ARBA00022840"/>
    </source>
</evidence>
<evidence type="ECO:0000256" key="4">
    <source>
        <dbReference type="ARBA" id="ARBA00022553"/>
    </source>
</evidence>
<dbReference type="RefSeq" id="WP_040136162.1">
    <property type="nucleotide sequence ID" value="NZ_CP009889.1"/>
</dbReference>
<keyword evidence="7 13" id="KW-0418">Kinase</keyword>
<dbReference type="Gene3D" id="3.30.565.10">
    <property type="entry name" value="Histidine kinase-like ATPase, C-terminal domain"/>
    <property type="match status" value="1"/>
</dbReference>
<feature type="domain" description="Histidine kinase" evidence="11">
    <location>
        <begin position="238"/>
        <end position="442"/>
    </location>
</feature>
<dbReference type="PRINTS" id="PR00344">
    <property type="entry name" value="BCTRLSENSOR"/>
</dbReference>
<keyword evidence="14" id="KW-1185">Reference proteome</keyword>
<dbReference type="Proteomes" id="UP000030341">
    <property type="component" value="Chromosome 2"/>
</dbReference>
<dbReference type="EMBL" id="CP009889">
    <property type="protein sequence ID" value="AIY67288.1"/>
    <property type="molecule type" value="Genomic_DNA"/>
</dbReference>
<evidence type="ECO:0000259" key="11">
    <source>
        <dbReference type="PROSITE" id="PS50109"/>
    </source>
</evidence>
<dbReference type="InterPro" id="IPR005467">
    <property type="entry name" value="His_kinase_dom"/>
</dbReference>
<sequence>MKKYLSRLTTRTKLQLAVVMSIALVLIPVLLLLNATSTQTIVVLIIALPVGWIVSGLLTQSVNSGIQALETGLLNFKDGEFSSLLAYSAQDELGHLCQIYNQTAEQLRQEKQWIYQRELMLDKVLQSSPQALVLIDSTDHVVFSNLSANRLFASDLRLEGLTRDALYQTAHAQIKQAMESGRDGLFHLKHDSDEVQTWHLSTGQFLLNNHLHHLYIFKQLTRELSRQEVAVWKKVIRIISHELNNSLGPMSSLLHSGQLLSQNLEEPRLGRVFSTMQERISHLNEFVQGYGKFAKLPQPKFEKVAWQALLESVAQEWSFQLEGQLPKTPCYADKIQLSQLLINLLKNAHESDSQLRDITIRIEAKQSGTQAGTLISVSDAGRGMSETVMANALVPFYSTKASGSGLGLALCREIAEAHHGQLSLHNRGDGQSGLVVKVFIPS</sequence>
<dbReference type="OrthoDB" id="1931120at2"/>
<evidence type="ECO:0000259" key="12">
    <source>
        <dbReference type="PROSITE" id="PS50885"/>
    </source>
</evidence>
<feature type="domain" description="HAMP" evidence="12">
    <location>
        <begin position="60"/>
        <end position="112"/>
    </location>
</feature>
<dbReference type="GO" id="GO:0007234">
    <property type="term" value="P:osmosensory signaling via phosphorelay pathway"/>
    <property type="evidence" value="ECO:0007669"/>
    <property type="project" value="TreeGrafter"/>
</dbReference>
<dbReference type="STRING" id="1348114.OM33_19785"/>
<dbReference type="EC" id="2.7.13.3" evidence="3"/>
<keyword evidence="10" id="KW-0812">Transmembrane</keyword>
<dbReference type="InterPro" id="IPR003660">
    <property type="entry name" value="HAMP_dom"/>
</dbReference>
<keyword evidence="5" id="KW-0808">Transferase</keyword>
<evidence type="ECO:0000256" key="6">
    <source>
        <dbReference type="ARBA" id="ARBA00022741"/>
    </source>
</evidence>
<dbReference type="AlphaFoldDB" id="A0A0A7EL73"/>